<dbReference type="InterPro" id="IPR010559">
    <property type="entry name" value="Sig_transdc_His_kin_internal"/>
</dbReference>
<evidence type="ECO:0000256" key="5">
    <source>
        <dbReference type="ARBA" id="ARBA00022692"/>
    </source>
</evidence>
<dbReference type="PANTHER" id="PTHR34220">
    <property type="entry name" value="SENSOR HISTIDINE KINASE YPDA"/>
    <property type="match status" value="1"/>
</dbReference>
<accession>A0A3S0CA37</accession>
<evidence type="ECO:0000259" key="13">
    <source>
        <dbReference type="PROSITE" id="PS50885"/>
    </source>
</evidence>
<evidence type="ECO:0000256" key="2">
    <source>
        <dbReference type="ARBA" id="ARBA00022475"/>
    </source>
</evidence>
<dbReference type="InterPro" id="IPR003594">
    <property type="entry name" value="HATPase_dom"/>
</dbReference>
<keyword evidence="10" id="KW-0902">Two-component regulatory system</keyword>
<feature type="domain" description="HAMP" evidence="13">
    <location>
        <begin position="340"/>
        <end position="393"/>
    </location>
</feature>
<dbReference type="AlphaFoldDB" id="A0A3S0CA37"/>
<dbReference type="Gene3D" id="3.30.565.10">
    <property type="entry name" value="Histidine kinase-like ATPase, C-terminal domain"/>
    <property type="match status" value="1"/>
</dbReference>
<feature type="transmembrane region" description="Helical" evidence="12">
    <location>
        <begin position="320"/>
        <end position="338"/>
    </location>
</feature>
<organism evidence="14 15">
    <name type="scientific">Paenibacillus whitsoniae</name>
    <dbReference type="NCBI Taxonomy" id="2496558"/>
    <lineage>
        <taxon>Bacteria</taxon>
        <taxon>Bacillati</taxon>
        <taxon>Bacillota</taxon>
        <taxon>Bacilli</taxon>
        <taxon>Bacillales</taxon>
        <taxon>Paenibacillaceae</taxon>
        <taxon>Paenibacillus</taxon>
    </lineage>
</organism>
<keyword evidence="4" id="KW-0808">Transferase</keyword>
<keyword evidence="9 12" id="KW-1133">Transmembrane helix</keyword>
<evidence type="ECO:0000256" key="6">
    <source>
        <dbReference type="ARBA" id="ARBA00022741"/>
    </source>
</evidence>
<proteinExistence type="predicted"/>
<dbReference type="Pfam" id="PF06580">
    <property type="entry name" value="His_kinase"/>
    <property type="match status" value="1"/>
</dbReference>
<keyword evidence="2" id="KW-1003">Cell membrane</keyword>
<reference evidence="14 15" key="1">
    <citation type="submission" date="2018-12" db="EMBL/GenBank/DDBJ databases">
        <title>Bacillus ochoae sp. nov., Paenibacillus whitsoniae sp. nov., Paenibacillus spiritus sp. nov. Isolated from the Mars Exploration Rover during spacecraft assembly.</title>
        <authorList>
            <person name="Seuylemezian A."/>
            <person name="Vaishampayan P."/>
        </authorList>
    </citation>
    <scope>NUCLEOTIDE SEQUENCE [LARGE SCALE GENOMIC DNA]</scope>
    <source>
        <strain evidence="14 15">MER 54</strain>
    </source>
</reference>
<gene>
    <name evidence="14" type="ORF">EJQ19_17650</name>
</gene>
<keyword evidence="3" id="KW-0597">Phosphoprotein</keyword>
<evidence type="ECO:0000313" key="15">
    <source>
        <dbReference type="Proteomes" id="UP000276128"/>
    </source>
</evidence>
<dbReference type="SMART" id="SM00304">
    <property type="entry name" value="HAMP"/>
    <property type="match status" value="1"/>
</dbReference>
<keyword evidence="7 14" id="KW-0418">Kinase</keyword>
<evidence type="ECO:0000256" key="11">
    <source>
        <dbReference type="ARBA" id="ARBA00023136"/>
    </source>
</evidence>
<dbReference type="GO" id="GO:0005886">
    <property type="term" value="C:plasma membrane"/>
    <property type="evidence" value="ECO:0007669"/>
    <property type="project" value="UniProtKB-SubCell"/>
</dbReference>
<keyword evidence="15" id="KW-1185">Reference proteome</keyword>
<sequence length="608" mass="70379">MKYVPYLFKGIDGTMKLDYASNCLSQGGCEMKGWVSAWYPQKIKYRFFVSFLFFILLPAATFVMYYFRELETTLKDKINAQSAAQLGYVKESMENVRVSLFRESLVLSNDKALLAVLRDDSKDPDSRRLFVMDKLQEDRLLEGRPPLPTNLYYSLIDYRHQEVNSTFGSNISYYDLTSEDWWKNSEGLGKQYDQVSRKNLRDMYTLSVNMIGPDGSMDGQILISFDYIEWLKAMYRFFTIRQDYFIMDQTGNMITKTSPDETISIPSVEVVRRQTATGSFWTNGQEQMSAVYLPSYQWYVINSFPLHTFFGDINQVKQRLVIILTIFIFLFIVITFIISHRITRPLQLLQHHMSIVVRNEFRSSLPEKLGTGEVRELGTTFNRMISDIRSLIQKLKVEEREKEASRFQMLLAQMNPHFLLNTLNAIKWTALGRKDAEIAEICVCLGELLESSLNEQKDLIHLDEELTLVKAYVRIQNFRFDGYVHVRYEFDESLRYALVPKLSLQPLVENSFFHGFNQMQKDGSITIRVVKEHNSLIMEVKDNGIGMEASANHQPLRKSKGIGINNLRERLQLLFKSDGQLEAVSSGQGTLIRLKFPLLLSEPYGKGG</sequence>
<comment type="caution">
    <text evidence="14">The sequence shown here is derived from an EMBL/GenBank/DDBJ whole genome shotgun (WGS) entry which is preliminary data.</text>
</comment>
<dbReference type="GO" id="GO:0000155">
    <property type="term" value="F:phosphorelay sensor kinase activity"/>
    <property type="evidence" value="ECO:0007669"/>
    <property type="project" value="InterPro"/>
</dbReference>
<evidence type="ECO:0000256" key="7">
    <source>
        <dbReference type="ARBA" id="ARBA00022777"/>
    </source>
</evidence>
<evidence type="ECO:0000313" key="14">
    <source>
        <dbReference type="EMBL" id="RTE08254.1"/>
    </source>
</evidence>
<dbReference type="InterPro" id="IPR036890">
    <property type="entry name" value="HATPase_C_sf"/>
</dbReference>
<dbReference type="SUPFAM" id="SSF158472">
    <property type="entry name" value="HAMP domain-like"/>
    <property type="match status" value="1"/>
</dbReference>
<keyword evidence="8" id="KW-0067">ATP-binding</keyword>
<evidence type="ECO:0000256" key="10">
    <source>
        <dbReference type="ARBA" id="ARBA00023012"/>
    </source>
</evidence>
<dbReference type="OrthoDB" id="2638092at2"/>
<evidence type="ECO:0000256" key="3">
    <source>
        <dbReference type="ARBA" id="ARBA00022553"/>
    </source>
</evidence>
<name>A0A3S0CA37_9BACL</name>
<dbReference type="InterPro" id="IPR003660">
    <property type="entry name" value="HAMP_dom"/>
</dbReference>
<dbReference type="InterPro" id="IPR050640">
    <property type="entry name" value="Bact_2-comp_sensor_kinase"/>
</dbReference>
<dbReference type="Pfam" id="PF00672">
    <property type="entry name" value="HAMP"/>
    <property type="match status" value="1"/>
</dbReference>
<dbReference type="EMBL" id="RXHU01000054">
    <property type="protein sequence ID" value="RTE08254.1"/>
    <property type="molecule type" value="Genomic_DNA"/>
</dbReference>
<keyword evidence="5 12" id="KW-0812">Transmembrane</keyword>
<dbReference type="Proteomes" id="UP000276128">
    <property type="component" value="Unassembled WGS sequence"/>
</dbReference>
<evidence type="ECO:0000256" key="12">
    <source>
        <dbReference type="SAM" id="Phobius"/>
    </source>
</evidence>
<dbReference type="GO" id="GO:0005524">
    <property type="term" value="F:ATP binding"/>
    <property type="evidence" value="ECO:0007669"/>
    <property type="project" value="UniProtKB-KW"/>
</dbReference>
<evidence type="ECO:0000256" key="1">
    <source>
        <dbReference type="ARBA" id="ARBA00004651"/>
    </source>
</evidence>
<feature type="transmembrane region" description="Helical" evidence="12">
    <location>
        <begin position="47"/>
        <end position="67"/>
    </location>
</feature>
<dbReference type="PROSITE" id="PS50885">
    <property type="entry name" value="HAMP"/>
    <property type="match status" value="1"/>
</dbReference>
<dbReference type="Pfam" id="PF02518">
    <property type="entry name" value="HATPase_c"/>
    <property type="match status" value="1"/>
</dbReference>
<dbReference type="CDD" id="cd06225">
    <property type="entry name" value="HAMP"/>
    <property type="match status" value="1"/>
</dbReference>
<dbReference type="PANTHER" id="PTHR34220:SF11">
    <property type="entry name" value="SENSOR PROTEIN KINASE HPTS"/>
    <property type="match status" value="1"/>
</dbReference>
<keyword evidence="6" id="KW-0547">Nucleotide-binding</keyword>
<evidence type="ECO:0000256" key="8">
    <source>
        <dbReference type="ARBA" id="ARBA00022840"/>
    </source>
</evidence>
<evidence type="ECO:0000256" key="9">
    <source>
        <dbReference type="ARBA" id="ARBA00022989"/>
    </source>
</evidence>
<dbReference type="SUPFAM" id="SSF55874">
    <property type="entry name" value="ATPase domain of HSP90 chaperone/DNA topoisomerase II/histidine kinase"/>
    <property type="match status" value="1"/>
</dbReference>
<comment type="subcellular location">
    <subcellularLocation>
        <location evidence="1">Cell membrane</location>
        <topology evidence="1">Multi-pass membrane protein</topology>
    </subcellularLocation>
</comment>
<dbReference type="Gene3D" id="6.10.340.10">
    <property type="match status" value="1"/>
</dbReference>
<keyword evidence="11 12" id="KW-0472">Membrane</keyword>
<evidence type="ECO:0000256" key="4">
    <source>
        <dbReference type="ARBA" id="ARBA00022679"/>
    </source>
</evidence>
<protein>
    <submittedName>
        <fullName evidence="14">Sensor histidine kinase</fullName>
    </submittedName>
</protein>